<evidence type="ECO:0000256" key="8">
    <source>
        <dbReference type="ARBA" id="ARBA00023136"/>
    </source>
</evidence>
<dbReference type="PANTHER" id="PTHR12428:SF65">
    <property type="entry name" value="CYTOCHROME C OXIDASE ASSEMBLY PROTEIN COX18, MITOCHONDRIAL"/>
    <property type="match status" value="1"/>
</dbReference>
<dbReference type="PANTHER" id="PTHR12428">
    <property type="entry name" value="OXA1"/>
    <property type="match status" value="1"/>
</dbReference>
<comment type="similarity">
    <text evidence="12">Belongs to the OXA1/ALB3/YidC family. Type 2 subfamily.</text>
</comment>
<evidence type="ECO:0000256" key="9">
    <source>
        <dbReference type="ARBA" id="ARBA00023139"/>
    </source>
</evidence>
<evidence type="ECO:0000256" key="1">
    <source>
        <dbReference type="ARBA" id="ARBA00004651"/>
    </source>
</evidence>
<keyword evidence="10 12" id="KW-0143">Chaperone</keyword>
<evidence type="ECO:0000256" key="6">
    <source>
        <dbReference type="ARBA" id="ARBA00022927"/>
    </source>
</evidence>
<dbReference type="InterPro" id="IPR001708">
    <property type="entry name" value="YidC/ALB3/OXA1/COX18"/>
</dbReference>
<evidence type="ECO:0000256" key="11">
    <source>
        <dbReference type="ARBA" id="ARBA00023288"/>
    </source>
</evidence>
<evidence type="ECO:0000256" key="2">
    <source>
        <dbReference type="ARBA" id="ARBA00022448"/>
    </source>
</evidence>
<dbReference type="InterPro" id="IPR028055">
    <property type="entry name" value="YidC/Oxa/ALB_C"/>
</dbReference>
<keyword evidence="15" id="KW-1185">Reference proteome</keyword>
<dbReference type="Pfam" id="PF02096">
    <property type="entry name" value="60KD_IMP"/>
    <property type="match status" value="1"/>
</dbReference>
<evidence type="ECO:0000313" key="14">
    <source>
        <dbReference type="EMBL" id="MFD1779291.1"/>
    </source>
</evidence>
<feature type="transmembrane region" description="Helical" evidence="12">
    <location>
        <begin position="207"/>
        <end position="223"/>
    </location>
</feature>
<feature type="transmembrane region" description="Helical" evidence="12">
    <location>
        <begin position="167"/>
        <end position="187"/>
    </location>
</feature>
<feature type="domain" description="Membrane insertase YidC/Oxa/ALB C-terminal" evidence="13">
    <location>
        <begin position="59"/>
        <end position="244"/>
    </location>
</feature>
<dbReference type="HAMAP" id="MF_01811">
    <property type="entry name" value="YidC_type2"/>
    <property type="match status" value="1"/>
</dbReference>
<dbReference type="PROSITE" id="PS51257">
    <property type="entry name" value="PROKAR_LIPOPROTEIN"/>
    <property type="match status" value="1"/>
</dbReference>
<evidence type="ECO:0000256" key="4">
    <source>
        <dbReference type="ARBA" id="ARBA00022692"/>
    </source>
</evidence>
<name>A0ABW4MP55_9BACI</name>
<accession>A0ABW4MP55</accession>
<evidence type="ECO:0000313" key="15">
    <source>
        <dbReference type="Proteomes" id="UP001597227"/>
    </source>
</evidence>
<dbReference type="InterPro" id="IPR047196">
    <property type="entry name" value="YidC_ALB_C"/>
</dbReference>
<dbReference type="InterPro" id="IPR023060">
    <property type="entry name" value="YidC/YidC1/YidC2_Firmicutes"/>
</dbReference>
<evidence type="ECO:0000256" key="5">
    <source>
        <dbReference type="ARBA" id="ARBA00022729"/>
    </source>
</evidence>
<dbReference type="RefSeq" id="WP_388038299.1">
    <property type="nucleotide sequence ID" value="NZ_JBHUEK010000018.1"/>
</dbReference>
<keyword evidence="4 12" id="KW-0812">Transmembrane</keyword>
<keyword evidence="5 12" id="KW-0732">Signal</keyword>
<evidence type="ECO:0000256" key="10">
    <source>
        <dbReference type="ARBA" id="ARBA00023186"/>
    </source>
</evidence>
<evidence type="ECO:0000256" key="7">
    <source>
        <dbReference type="ARBA" id="ARBA00022989"/>
    </source>
</evidence>
<sequence length="263" mass="29976">MKQNHTFTKLIVLLSILTAFLSGCGIQSSEGNEGFFHNFLVEPITNLINFIANTFDGSYGVAIIIVTILIRLIMMPSMLKQYKNQSVMKEKMGLLKPEMEKIQEKIKTETDPKKKQELQTELMGLYRKHGINPLNMGCLPLLIQMPILTGLYYAIRGSAEITHHTFLWFSLGQPDLLLTIIAGVIYYTQFRISQLNMAQSQQQQMKFMGLLSPIMIVVISYNAPAALPLYWTVGGIFLTIQSFIGYRLYRNQKLEPVVENKQM</sequence>
<feature type="transmembrane region" description="Helical" evidence="12">
    <location>
        <begin position="229"/>
        <end position="249"/>
    </location>
</feature>
<comment type="caution">
    <text evidence="14">The sequence shown here is derived from an EMBL/GenBank/DDBJ whole genome shotgun (WGS) entry which is preliminary data.</text>
</comment>
<evidence type="ECO:0000256" key="3">
    <source>
        <dbReference type="ARBA" id="ARBA00022475"/>
    </source>
</evidence>
<keyword evidence="6 12" id="KW-0653">Protein transport</keyword>
<comment type="subcellular location">
    <subcellularLocation>
        <location evidence="1 12">Cell membrane</location>
        <topology evidence="1 12">Multi-pass membrane protein</topology>
    </subcellularLocation>
</comment>
<protein>
    <recommendedName>
        <fullName evidence="12">Membrane protein insertase YidC</fullName>
    </recommendedName>
    <alternativeName>
        <fullName evidence="12">Foldase YidC</fullName>
    </alternativeName>
    <alternativeName>
        <fullName evidence="12">Membrane integrase YidC</fullName>
    </alternativeName>
    <alternativeName>
        <fullName evidence="12">Membrane protein YidC</fullName>
    </alternativeName>
</protein>
<keyword evidence="8 12" id="KW-0472">Membrane</keyword>
<dbReference type="PRINTS" id="PR00701">
    <property type="entry name" value="60KDINNERMP"/>
</dbReference>
<keyword evidence="11 12" id="KW-0449">Lipoprotein</keyword>
<dbReference type="CDD" id="cd20070">
    <property type="entry name" value="5TM_YidC_Alb3"/>
    <property type="match status" value="1"/>
</dbReference>
<gene>
    <name evidence="12 14" type="primary">yidC</name>
    <name evidence="14" type="ORF">ACFSFW_11480</name>
</gene>
<dbReference type="NCBIfam" id="TIGR03592">
    <property type="entry name" value="yidC_oxa1_cterm"/>
    <property type="match status" value="1"/>
</dbReference>
<feature type="transmembrane region" description="Helical" evidence="12">
    <location>
        <begin position="134"/>
        <end position="155"/>
    </location>
</feature>
<organism evidence="14 15">
    <name type="scientific">Fredinandcohnia salidurans</name>
    <dbReference type="NCBI Taxonomy" id="2595041"/>
    <lineage>
        <taxon>Bacteria</taxon>
        <taxon>Bacillati</taxon>
        <taxon>Bacillota</taxon>
        <taxon>Bacilli</taxon>
        <taxon>Bacillales</taxon>
        <taxon>Bacillaceae</taxon>
        <taxon>Fredinandcohnia</taxon>
    </lineage>
</organism>
<evidence type="ECO:0000256" key="12">
    <source>
        <dbReference type="HAMAP-Rule" id="MF_01811"/>
    </source>
</evidence>
<keyword evidence="9" id="KW-0564">Palmitate</keyword>
<feature type="transmembrane region" description="Helical" evidence="12">
    <location>
        <begin position="47"/>
        <end position="73"/>
    </location>
</feature>
<keyword evidence="2 12" id="KW-0813">Transport</keyword>
<reference evidence="15" key="1">
    <citation type="journal article" date="2019" name="Int. J. Syst. Evol. Microbiol.">
        <title>The Global Catalogue of Microorganisms (GCM) 10K type strain sequencing project: providing services to taxonomists for standard genome sequencing and annotation.</title>
        <authorList>
            <consortium name="The Broad Institute Genomics Platform"/>
            <consortium name="The Broad Institute Genome Sequencing Center for Infectious Disease"/>
            <person name="Wu L."/>
            <person name="Ma J."/>
        </authorList>
    </citation>
    <scope>NUCLEOTIDE SEQUENCE [LARGE SCALE GENOMIC DNA]</scope>
    <source>
        <strain evidence="15">CCUG 15531</strain>
    </source>
</reference>
<dbReference type="EMBL" id="JBHUEK010000018">
    <property type="protein sequence ID" value="MFD1779291.1"/>
    <property type="molecule type" value="Genomic_DNA"/>
</dbReference>
<keyword evidence="3 12" id="KW-1003">Cell membrane</keyword>
<comment type="function">
    <text evidence="12">Required for the insertion and/or proper folding and/or complex formation of integral membrane proteins into the membrane. Involved in integration of membrane proteins that insert both dependently and independently of the Sec translocase complex, as well as at least some lipoproteins.</text>
</comment>
<keyword evidence="7 12" id="KW-1133">Transmembrane helix</keyword>
<evidence type="ECO:0000259" key="13">
    <source>
        <dbReference type="Pfam" id="PF02096"/>
    </source>
</evidence>
<proteinExistence type="inferred from homology"/>
<dbReference type="Proteomes" id="UP001597227">
    <property type="component" value="Unassembled WGS sequence"/>
</dbReference>